<dbReference type="Proteomes" id="UP001156670">
    <property type="component" value="Unassembled WGS sequence"/>
</dbReference>
<protein>
    <submittedName>
        <fullName evidence="2">Uncharacterized protein</fullName>
    </submittedName>
</protein>
<proteinExistence type="predicted"/>
<reference evidence="3" key="1">
    <citation type="journal article" date="2019" name="Int. J. Syst. Evol. Microbiol.">
        <title>The Global Catalogue of Microorganisms (GCM) 10K type strain sequencing project: providing services to taxonomists for standard genome sequencing and annotation.</title>
        <authorList>
            <consortium name="The Broad Institute Genomics Platform"/>
            <consortium name="The Broad Institute Genome Sequencing Center for Infectious Disease"/>
            <person name="Wu L."/>
            <person name="Ma J."/>
        </authorList>
    </citation>
    <scope>NUCLEOTIDE SEQUENCE [LARGE SCALE GENOMIC DNA]</scope>
    <source>
        <strain evidence="3">NBRC 111980</strain>
    </source>
</reference>
<feature type="signal peptide" evidence="1">
    <location>
        <begin position="1"/>
        <end position="21"/>
    </location>
</feature>
<comment type="caution">
    <text evidence="2">The sequence shown here is derived from an EMBL/GenBank/DDBJ whole genome shotgun (WGS) entry which is preliminary data.</text>
</comment>
<evidence type="ECO:0000313" key="3">
    <source>
        <dbReference type="Proteomes" id="UP001156670"/>
    </source>
</evidence>
<feature type="chain" id="PRO_5047519347" evidence="1">
    <location>
        <begin position="22"/>
        <end position="146"/>
    </location>
</feature>
<organism evidence="2 3">
    <name type="scientific">Dyella acidisoli</name>
    <dbReference type="NCBI Taxonomy" id="1867834"/>
    <lineage>
        <taxon>Bacteria</taxon>
        <taxon>Pseudomonadati</taxon>
        <taxon>Pseudomonadota</taxon>
        <taxon>Gammaproteobacteria</taxon>
        <taxon>Lysobacterales</taxon>
        <taxon>Rhodanobacteraceae</taxon>
        <taxon>Dyella</taxon>
    </lineage>
</organism>
<evidence type="ECO:0000313" key="2">
    <source>
        <dbReference type="EMBL" id="GLQ93588.1"/>
    </source>
</evidence>
<gene>
    <name evidence="2" type="ORF">GCM10007901_25390</name>
</gene>
<keyword evidence="1" id="KW-0732">Signal</keyword>
<keyword evidence="3" id="KW-1185">Reference proteome</keyword>
<accession>A0ABQ5XPQ9</accession>
<dbReference type="EMBL" id="BSOB01000020">
    <property type="protein sequence ID" value="GLQ93588.1"/>
    <property type="molecule type" value="Genomic_DNA"/>
</dbReference>
<evidence type="ECO:0000256" key="1">
    <source>
        <dbReference type="SAM" id="SignalP"/>
    </source>
</evidence>
<name>A0ABQ5XPQ9_9GAMM</name>
<sequence length="146" mass="16040">MFKWFGVAAMAALLVPLGASAQSAPSYFKLSSKPDFAKYRPALVDYLHSQHYRKASRFCLFGTKDDSGVTATVIWLDGQQIIDWGGNDSALADSTSIVHLKTDVVPTESDLHGSTYLVTRKWVKDQQAICKQNGETVQISAADLKQ</sequence>
<dbReference type="RefSeq" id="WP_284321296.1">
    <property type="nucleotide sequence ID" value="NZ_BSOB01000020.1"/>
</dbReference>